<dbReference type="NCBIfam" id="TIGR02283">
    <property type="entry name" value="MltB_2"/>
    <property type="match status" value="1"/>
</dbReference>
<proteinExistence type="predicted"/>
<dbReference type="InterPro" id="IPR036366">
    <property type="entry name" value="PGBDSf"/>
</dbReference>
<organism evidence="3 4">
    <name type="scientific">Pseudohalocynthiibacter aestuariivivens</name>
    <dbReference type="NCBI Taxonomy" id="1591409"/>
    <lineage>
        <taxon>Bacteria</taxon>
        <taxon>Pseudomonadati</taxon>
        <taxon>Pseudomonadota</taxon>
        <taxon>Alphaproteobacteria</taxon>
        <taxon>Rhodobacterales</taxon>
        <taxon>Paracoccaceae</taxon>
        <taxon>Pseudohalocynthiibacter</taxon>
    </lineage>
</organism>
<evidence type="ECO:0000313" key="4">
    <source>
        <dbReference type="Proteomes" id="UP001589683"/>
    </source>
</evidence>
<dbReference type="InterPro" id="IPR002477">
    <property type="entry name" value="Peptidoglycan-bd-like"/>
</dbReference>
<keyword evidence="4" id="KW-1185">Reference proteome</keyword>
<reference evidence="3 4" key="1">
    <citation type="submission" date="2024-09" db="EMBL/GenBank/DDBJ databases">
        <authorList>
            <person name="Sun Q."/>
            <person name="Mori K."/>
        </authorList>
    </citation>
    <scope>NUCLEOTIDE SEQUENCE [LARGE SCALE GENOMIC DNA]</scope>
    <source>
        <strain evidence="3 4">CECT 8726</strain>
    </source>
</reference>
<dbReference type="Gene3D" id="1.10.530.10">
    <property type="match status" value="1"/>
</dbReference>
<dbReference type="Pfam" id="PF13406">
    <property type="entry name" value="SLT_2"/>
    <property type="match status" value="1"/>
</dbReference>
<dbReference type="SUPFAM" id="SSF47090">
    <property type="entry name" value="PGBD-like"/>
    <property type="match status" value="1"/>
</dbReference>
<dbReference type="Pfam" id="PF01471">
    <property type="entry name" value="PG_binding_1"/>
    <property type="match status" value="1"/>
</dbReference>
<name>A0ABV5JL49_9RHOB</name>
<dbReference type="RefSeq" id="WP_377609898.1">
    <property type="nucleotide sequence ID" value="NZ_JAGFNU010000011.1"/>
</dbReference>
<dbReference type="InterPro" id="IPR043426">
    <property type="entry name" value="MltB-like"/>
</dbReference>
<dbReference type="EMBL" id="JBHMEA010000050">
    <property type="protein sequence ID" value="MFB9233596.1"/>
    <property type="molecule type" value="Genomic_DNA"/>
</dbReference>
<dbReference type="InterPro" id="IPR023346">
    <property type="entry name" value="Lysozyme-like_dom_sf"/>
</dbReference>
<dbReference type="InterPro" id="IPR031304">
    <property type="entry name" value="SLT_2"/>
</dbReference>
<sequence>MRNWVMIFGFVAGLLPAVVAGASGLAVEVSKRPVERPVVAGETVVATVATSGVIALPRPAARPQREESVQVQPAVGNAGFQRWIRSFRSRAVAAGITSQTFDAAFRGVQYNTGVIQKDRNQSEFTKQIWEYLDSAASDTRVNNGRAAVRQHRRLLEQIEARYGVEKEVVAAIWGLESAYGEYRGSEPLIESLATLAFDGRRGRFFESQLIAALKIIQSGDVRPNQMTGSWAGAMGHTQFIPTSYLAYAQDFTGDGKRDIWSDNPADALASTAAYLARFGWTKGQPWGVEVQLPRGFNYGLTGERIKKPVREWMALGIRDANGNRIPEHGRASILLPAGAQGAAFMIFQNFHVIERYNTADAYVIGVGHLSDRIAGAGPLRSDWPRGDRPLRFSEKQEMQRMLTAAGFNTDGVDGIIGPNTIAAIRRFQSSVGMIPDGYASYDILRRLR</sequence>
<protein>
    <submittedName>
        <fullName evidence="3">Lytic murein transglycosylase</fullName>
    </submittedName>
</protein>
<dbReference type="CDD" id="cd13399">
    <property type="entry name" value="Slt35-like"/>
    <property type="match status" value="1"/>
</dbReference>
<dbReference type="PANTHER" id="PTHR30163">
    <property type="entry name" value="MEMBRANE-BOUND LYTIC MUREIN TRANSGLYCOSYLASE B"/>
    <property type="match status" value="1"/>
</dbReference>
<dbReference type="SUPFAM" id="SSF53955">
    <property type="entry name" value="Lysozyme-like"/>
    <property type="match status" value="1"/>
</dbReference>
<feature type="domain" description="Peptidoglycan binding-like" evidence="1">
    <location>
        <begin position="396"/>
        <end position="447"/>
    </location>
</feature>
<dbReference type="Proteomes" id="UP001589683">
    <property type="component" value="Unassembled WGS sequence"/>
</dbReference>
<dbReference type="InterPro" id="IPR011970">
    <property type="entry name" value="MltB_2"/>
</dbReference>
<gene>
    <name evidence="3" type="ORF">ACFFUT_17520</name>
</gene>
<dbReference type="Gene3D" id="1.10.101.10">
    <property type="entry name" value="PGBD-like superfamily/PGBD"/>
    <property type="match status" value="1"/>
</dbReference>
<evidence type="ECO:0000313" key="3">
    <source>
        <dbReference type="EMBL" id="MFB9233596.1"/>
    </source>
</evidence>
<evidence type="ECO:0000259" key="1">
    <source>
        <dbReference type="Pfam" id="PF01471"/>
    </source>
</evidence>
<dbReference type="PANTHER" id="PTHR30163:SF8">
    <property type="entry name" value="LYTIC MUREIN TRANSGLYCOSYLASE"/>
    <property type="match status" value="1"/>
</dbReference>
<comment type="caution">
    <text evidence="3">The sequence shown here is derived from an EMBL/GenBank/DDBJ whole genome shotgun (WGS) entry which is preliminary data.</text>
</comment>
<evidence type="ECO:0000259" key="2">
    <source>
        <dbReference type="Pfam" id="PF13406"/>
    </source>
</evidence>
<dbReference type="Gene3D" id="1.10.8.350">
    <property type="entry name" value="Bacterial muramidase"/>
    <property type="match status" value="1"/>
</dbReference>
<accession>A0ABV5JL49</accession>
<feature type="domain" description="Transglycosylase SLT" evidence="2">
    <location>
        <begin position="80"/>
        <end position="371"/>
    </location>
</feature>
<dbReference type="InterPro" id="IPR036365">
    <property type="entry name" value="PGBD-like_sf"/>
</dbReference>